<sequence length="407" mass="44992">MVATARLDEWKANALAALKDLRGMFGIEDNGVLDSDVVYTCAGFQGDGEWTSEEMAALSSEILGLWGEPSLHLLEKVLMRRIKPVFKANPHPMLNLETGRKLPRTAGGYAAAQDAYDGQIWKAHPGIGNVILWCVRRIDTDAYERLWYLVVPPMMTLLDDFEARYKLLGIQVVNAMLEHVPLSLLNRTGISELILASLNRALTFLHSPFTPAVLRAAVPAAVNLIERTTERGSEQRFSQLSALLGEGMIGSVWMYSSEDADTVEASVDVLPIVVRALGVGATRYLKANPPRRLTRYQALIPQLTHPLHPVPYKKSHIALQLSSLHALGTVMQECAPRIQYWKGTIVEGVAKCWVALWDAKKADEGTGALRVVCAGLYEVAPSVRDEYIRLLRLDKGIFEELVGDLPS</sequence>
<dbReference type="Pfam" id="PF10521">
    <property type="entry name" value="Tti2"/>
    <property type="match status" value="1"/>
</dbReference>
<comment type="similarity">
    <text evidence="1">Belongs to the TTI2 family.</text>
</comment>
<dbReference type="GO" id="GO:0110078">
    <property type="term" value="C:TTT Hsp90 cochaperone complex"/>
    <property type="evidence" value="ECO:0007669"/>
    <property type="project" value="InterPro"/>
</dbReference>
<protein>
    <submittedName>
        <fullName evidence="2">Uncharacterized protein</fullName>
    </submittedName>
</protein>
<evidence type="ECO:0000313" key="3">
    <source>
        <dbReference type="Proteomes" id="UP001201163"/>
    </source>
</evidence>
<comment type="caution">
    <text evidence="2">The sequence shown here is derived from an EMBL/GenBank/DDBJ whole genome shotgun (WGS) entry which is preliminary data.</text>
</comment>
<dbReference type="PANTHER" id="PTHR32226">
    <property type="entry name" value="TELO2-INTERACTING PROTEIN 2"/>
    <property type="match status" value="1"/>
</dbReference>
<organism evidence="2 3">
    <name type="scientific">Lactarius akahatsu</name>
    <dbReference type="NCBI Taxonomy" id="416441"/>
    <lineage>
        <taxon>Eukaryota</taxon>
        <taxon>Fungi</taxon>
        <taxon>Dikarya</taxon>
        <taxon>Basidiomycota</taxon>
        <taxon>Agaricomycotina</taxon>
        <taxon>Agaricomycetes</taxon>
        <taxon>Russulales</taxon>
        <taxon>Russulaceae</taxon>
        <taxon>Lactarius</taxon>
    </lineage>
</organism>
<dbReference type="GO" id="GO:0005829">
    <property type="term" value="C:cytosol"/>
    <property type="evidence" value="ECO:0007669"/>
    <property type="project" value="TreeGrafter"/>
</dbReference>
<evidence type="ECO:0000313" key="2">
    <source>
        <dbReference type="EMBL" id="KAH8985889.1"/>
    </source>
</evidence>
<reference evidence="2" key="1">
    <citation type="submission" date="2022-01" db="EMBL/GenBank/DDBJ databases">
        <title>Comparative genomics reveals a dynamic genome evolution in the ectomycorrhizal milk-cap (Lactarius) mushrooms.</title>
        <authorList>
            <consortium name="DOE Joint Genome Institute"/>
            <person name="Lebreton A."/>
            <person name="Tang N."/>
            <person name="Kuo A."/>
            <person name="LaButti K."/>
            <person name="Drula E."/>
            <person name="Barry K."/>
            <person name="Clum A."/>
            <person name="Lipzen A."/>
            <person name="Mousain D."/>
            <person name="Ng V."/>
            <person name="Wang R."/>
            <person name="Wang X."/>
            <person name="Dai Y."/>
            <person name="Henrissat B."/>
            <person name="Grigoriev I.V."/>
            <person name="Guerin-Laguette A."/>
            <person name="Yu F."/>
            <person name="Martin F.M."/>
        </authorList>
    </citation>
    <scope>NUCLEOTIDE SEQUENCE</scope>
    <source>
        <strain evidence="2">QP</strain>
    </source>
</reference>
<name>A0AAD4LEW4_9AGAM</name>
<accession>A0AAD4LEW4</accession>
<dbReference type="InterPro" id="IPR018870">
    <property type="entry name" value="Tti2"/>
</dbReference>
<proteinExistence type="inferred from homology"/>
<gene>
    <name evidence="2" type="ORF">EDB92DRAFT_2024276</name>
</gene>
<feature type="non-terminal residue" evidence="2">
    <location>
        <position position="407"/>
    </location>
</feature>
<dbReference type="AlphaFoldDB" id="A0AAD4LEW4"/>
<evidence type="ECO:0000256" key="1">
    <source>
        <dbReference type="ARBA" id="ARBA00034736"/>
    </source>
</evidence>
<keyword evidence="3" id="KW-1185">Reference proteome</keyword>
<dbReference type="GO" id="GO:0005634">
    <property type="term" value="C:nucleus"/>
    <property type="evidence" value="ECO:0007669"/>
    <property type="project" value="TreeGrafter"/>
</dbReference>
<dbReference type="EMBL" id="JAKELL010000059">
    <property type="protein sequence ID" value="KAH8985889.1"/>
    <property type="molecule type" value="Genomic_DNA"/>
</dbReference>
<dbReference type="Proteomes" id="UP001201163">
    <property type="component" value="Unassembled WGS sequence"/>
</dbReference>
<dbReference type="PANTHER" id="PTHR32226:SF2">
    <property type="entry name" value="TELO2-INTERACTING PROTEIN 2"/>
    <property type="match status" value="1"/>
</dbReference>